<sequence>APSSHVHALHLEMPLTNSLKLPKGNSKKKRSSTSVSSEGTEIQFSVPVKEKCFENLQEKMLKKVIEKDKHSEVGILKTEKKVKLEEKSTSSFGMHRKSYLNKSKA</sequence>
<feature type="non-terminal residue" evidence="2">
    <location>
        <position position="105"/>
    </location>
</feature>
<organism evidence="2 3">
    <name type="scientific">Chelydra serpentina</name>
    <name type="common">Snapping turtle</name>
    <name type="synonym">Testudo serpentina</name>
    <dbReference type="NCBI Taxonomy" id="8475"/>
    <lineage>
        <taxon>Eukaryota</taxon>
        <taxon>Metazoa</taxon>
        <taxon>Chordata</taxon>
        <taxon>Craniata</taxon>
        <taxon>Vertebrata</taxon>
        <taxon>Euteleostomi</taxon>
        <taxon>Archelosauria</taxon>
        <taxon>Testudinata</taxon>
        <taxon>Testudines</taxon>
        <taxon>Cryptodira</taxon>
        <taxon>Durocryptodira</taxon>
        <taxon>Americhelydia</taxon>
        <taxon>Chelydroidea</taxon>
        <taxon>Chelydridae</taxon>
        <taxon>Chelydra</taxon>
    </lineage>
</organism>
<evidence type="ECO:0000313" key="3">
    <source>
        <dbReference type="Proteomes" id="UP000765507"/>
    </source>
</evidence>
<feature type="region of interest" description="Disordered" evidence="1">
    <location>
        <begin position="1"/>
        <end position="41"/>
    </location>
</feature>
<name>A0A8T1RUU4_CHESE</name>
<dbReference type="Proteomes" id="UP000765507">
    <property type="component" value="Unassembled WGS sequence"/>
</dbReference>
<dbReference type="OrthoDB" id="161570at2759"/>
<feature type="compositionally biased region" description="Basic residues" evidence="1">
    <location>
        <begin position="94"/>
        <end position="105"/>
    </location>
</feature>
<keyword evidence="3" id="KW-1185">Reference proteome</keyword>
<dbReference type="AlphaFoldDB" id="A0A8T1RUU4"/>
<evidence type="ECO:0000256" key="1">
    <source>
        <dbReference type="SAM" id="MobiDB-lite"/>
    </source>
</evidence>
<evidence type="ECO:0000313" key="2">
    <source>
        <dbReference type="EMBL" id="KAG6920397.1"/>
    </source>
</evidence>
<dbReference type="EMBL" id="JAHGAV010008482">
    <property type="protein sequence ID" value="KAG6920397.1"/>
    <property type="molecule type" value="Genomic_DNA"/>
</dbReference>
<comment type="caution">
    <text evidence="2">The sequence shown here is derived from an EMBL/GenBank/DDBJ whole genome shotgun (WGS) entry which is preliminary data.</text>
</comment>
<gene>
    <name evidence="2" type="ORF">G0U57_020322</name>
</gene>
<protein>
    <submittedName>
        <fullName evidence="2">PHD finger protein 20-like 1</fullName>
    </submittedName>
</protein>
<feature type="region of interest" description="Disordered" evidence="1">
    <location>
        <begin position="84"/>
        <end position="105"/>
    </location>
</feature>
<proteinExistence type="predicted"/>
<accession>A0A8T1RUU4</accession>
<reference evidence="2 3" key="1">
    <citation type="journal article" date="2020" name="G3 (Bethesda)">
        <title>Draft Genome of the Common Snapping Turtle, Chelydra serpentina, a Model for Phenotypic Plasticity in Reptiles.</title>
        <authorList>
            <person name="Das D."/>
            <person name="Singh S.K."/>
            <person name="Bierstedt J."/>
            <person name="Erickson A."/>
            <person name="Galli G.L.J."/>
            <person name="Crossley D.A. 2nd"/>
            <person name="Rhen T."/>
        </authorList>
    </citation>
    <scope>NUCLEOTIDE SEQUENCE [LARGE SCALE GENOMIC DNA]</scope>
    <source>
        <strain evidence="2">KW</strain>
    </source>
</reference>